<dbReference type="Pfam" id="PF00258">
    <property type="entry name" value="Flavodoxin_1"/>
    <property type="match status" value="1"/>
</dbReference>
<evidence type="ECO:0000313" key="6">
    <source>
        <dbReference type="Proteomes" id="UP000032361"/>
    </source>
</evidence>
<reference evidence="5 6" key="1">
    <citation type="journal article" date="2015" name="Antonie Van Leeuwenhoek">
        <title>Tamlana nanhaiensis sp. nov., isolated from surface seawater collected from the South China Sea.</title>
        <authorList>
            <person name="Liu X."/>
            <person name="Lai Q."/>
            <person name="Du Y."/>
            <person name="Li G."/>
            <person name="Sun F."/>
            <person name="Shao Z."/>
        </authorList>
    </citation>
    <scope>NUCLEOTIDE SEQUENCE [LARGE SCALE GENOMIC DNA]</scope>
    <source>
        <strain evidence="5 6">FHC16</strain>
    </source>
</reference>
<dbReference type="InterPro" id="IPR029039">
    <property type="entry name" value="Flavoprotein-like_sf"/>
</dbReference>
<feature type="transmembrane region" description="Helical" evidence="3">
    <location>
        <begin position="130"/>
        <end position="151"/>
    </location>
</feature>
<feature type="transmembrane region" description="Helical" evidence="3">
    <location>
        <begin position="12"/>
        <end position="33"/>
    </location>
</feature>
<dbReference type="InterPro" id="IPR001709">
    <property type="entry name" value="Flavoprot_Pyr_Nucl_cyt_Rdtase"/>
</dbReference>
<evidence type="ECO:0000256" key="3">
    <source>
        <dbReference type="SAM" id="Phobius"/>
    </source>
</evidence>
<dbReference type="AlphaFoldDB" id="A0A0D7VZQ1"/>
<dbReference type="InterPro" id="IPR001433">
    <property type="entry name" value="OxRdtase_FAD/NAD-bd"/>
</dbReference>
<proteinExistence type="predicted"/>
<dbReference type="GO" id="GO:0050660">
    <property type="term" value="F:flavin adenine dinucleotide binding"/>
    <property type="evidence" value="ECO:0007669"/>
    <property type="project" value="TreeGrafter"/>
</dbReference>
<dbReference type="GO" id="GO:0010181">
    <property type="term" value="F:FMN binding"/>
    <property type="evidence" value="ECO:0007669"/>
    <property type="project" value="InterPro"/>
</dbReference>
<dbReference type="Gene3D" id="3.40.50.80">
    <property type="entry name" value="Nucleotide-binding domain of ferredoxin-NADP reductase (FNR) module"/>
    <property type="match status" value="1"/>
</dbReference>
<protein>
    <recommendedName>
        <fullName evidence="2">NADPH--hemoprotein reductase</fullName>
        <ecNumber evidence="2">1.6.2.4</ecNumber>
    </recommendedName>
</protein>
<sequence>MTISIWRYSHLALAVSSFVFILLASVTGIILAFQPISEQLEPYHVENLNNISVAETITVFKATYPEIIDIKVDDNDFVIASVFTEEGDNLEGYFNPKTAQYLGEEIETSKFFQWVTSLHRSLFLKSVGRFFVGLCSFLLFLITITGTILILKRQRGIKKFFAKIVNENFNQYWHVVLGRLSLIPILIITATGVYLSFEKFNLLPETTTDHQIDFDAISETPKQSISEIAIFKNTKLSEVKTIEFPFSEDVEDYFTLTLKSKELVVNQITGDILSSIETPLVTIFTRLSLNLHTGKGSIIWALILAVATANILFFIYSGFAMTFARRKARLKNKYKKDEAEYIILVGSENGSTLTYANAFYKQLIAAGKKAFINQLNSYTNYPKAKHLIVMTATYGQGEATTNANKFIQRLNNEANHNELQFSVVGFGSLAYPDFCQFAFDVDLALQQKFKSLLPIFTINDKSVEAFNQWVQQWCEATNINVSIPEKALAIAPKQLKKLKVLSKTENNIDETFLITLKPKKHHQFTSGDLLAIYPKNDYRERLYSIGKVDGNIHLSVKLHENGIGSGFLHNLQNNTAFKARLVKNSAFHLPKKSKSVIMIANGTGIAPFLGMLSQNKNSETQLYLGLRTAASFNLYKNQIDDYIASKKLSKFHLALSRENEKQYVQDKLDENAQNIAQTLYSDGVIMICGSLAMYKSVLATLEDIVTKYNNKPLSYYQNKQQIKSDCY</sequence>
<evidence type="ECO:0000256" key="1">
    <source>
        <dbReference type="ARBA" id="ARBA00022630"/>
    </source>
</evidence>
<dbReference type="Gene3D" id="3.40.50.360">
    <property type="match status" value="1"/>
</dbReference>
<keyword evidence="3" id="KW-0472">Membrane</keyword>
<dbReference type="PANTHER" id="PTHR19384">
    <property type="entry name" value="NITRIC OXIDE SYNTHASE-RELATED"/>
    <property type="match status" value="1"/>
</dbReference>
<dbReference type="Gene3D" id="2.40.30.10">
    <property type="entry name" value="Translation factors"/>
    <property type="match status" value="1"/>
</dbReference>
<dbReference type="InterPro" id="IPR017938">
    <property type="entry name" value="Riboflavin_synthase-like_b-brl"/>
</dbReference>
<keyword evidence="3" id="KW-0812">Transmembrane</keyword>
<dbReference type="PRINTS" id="PR00371">
    <property type="entry name" value="FPNCR"/>
</dbReference>
<accession>A0A0D7VZQ1</accession>
<feature type="domain" description="Flavodoxin-like" evidence="4">
    <location>
        <begin position="341"/>
        <end position="474"/>
    </location>
</feature>
<evidence type="ECO:0000256" key="2">
    <source>
        <dbReference type="ARBA" id="ARBA00023797"/>
    </source>
</evidence>
<organism evidence="5 6">
    <name type="scientific">Neotamlana nanhaiensis</name>
    <dbReference type="NCBI Taxonomy" id="1382798"/>
    <lineage>
        <taxon>Bacteria</taxon>
        <taxon>Pseudomonadati</taxon>
        <taxon>Bacteroidota</taxon>
        <taxon>Flavobacteriia</taxon>
        <taxon>Flavobacteriales</taxon>
        <taxon>Flavobacteriaceae</taxon>
        <taxon>Neotamlana</taxon>
    </lineage>
</organism>
<gene>
    <name evidence="5" type="ORF">PK35_16535</name>
</gene>
<keyword evidence="3" id="KW-1133">Transmembrane helix</keyword>
<dbReference type="EMBL" id="JTDV01000019">
    <property type="protein sequence ID" value="KJD31087.1"/>
    <property type="molecule type" value="Genomic_DNA"/>
</dbReference>
<feature type="transmembrane region" description="Helical" evidence="3">
    <location>
        <begin position="172"/>
        <end position="197"/>
    </location>
</feature>
<dbReference type="GO" id="GO:0016491">
    <property type="term" value="F:oxidoreductase activity"/>
    <property type="evidence" value="ECO:0007669"/>
    <property type="project" value="InterPro"/>
</dbReference>
<dbReference type="OrthoDB" id="9789468at2"/>
<dbReference type="SUPFAM" id="SSF52218">
    <property type="entry name" value="Flavoproteins"/>
    <property type="match status" value="1"/>
</dbReference>
<dbReference type="Proteomes" id="UP000032361">
    <property type="component" value="Unassembled WGS sequence"/>
</dbReference>
<dbReference type="PATRIC" id="fig|1382798.3.peg.2314"/>
<dbReference type="GO" id="GO:0005829">
    <property type="term" value="C:cytosol"/>
    <property type="evidence" value="ECO:0007669"/>
    <property type="project" value="TreeGrafter"/>
</dbReference>
<dbReference type="PANTHER" id="PTHR19384:SF17">
    <property type="entry name" value="NADPH--CYTOCHROME P450 REDUCTASE"/>
    <property type="match status" value="1"/>
</dbReference>
<feature type="transmembrane region" description="Helical" evidence="3">
    <location>
        <begin position="298"/>
        <end position="324"/>
    </location>
</feature>
<dbReference type="RefSeq" id="WP_044627687.1">
    <property type="nucleotide sequence ID" value="NZ_JTDV01000019.1"/>
</dbReference>
<keyword evidence="6" id="KW-1185">Reference proteome</keyword>
<dbReference type="InterPro" id="IPR039261">
    <property type="entry name" value="FNR_nucleotide-bd"/>
</dbReference>
<dbReference type="EC" id="1.6.2.4" evidence="2"/>
<evidence type="ECO:0000313" key="5">
    <source>
        <dbReference type="EMBL" id="KJD31087.1"/>
    </source>
</evidence>
<keyword evidence="1" id="KW-0285">Flavoprotein</keyword>
<comment type="caution">
    <text evidence="5">The sequence shown here is derived from an EMBL/GenBank/DDBJ whole genome shotgun (WGS) entry which is preliminary data.</text>
</comment>
<dbReference type="Pfam" id="PF00175">
    <property type="entry name" value="NAD_binding_1"/>
    <property type="match status" value="1"/>
</dbReference>
<dbReference type="SUPFAM" id="SSF52343">
    <property type="entry name" value="Ferredoxin reductase-like, C-terminal NADP-linked domain"/>
    <property type="match status" value="1"/>
</dbReference>
<dbReference type="PROSITE" id="PS50902">
    <property type="entry name" value="FLAVODOXIN_LIKE"/>
    <property type="match status" value="1"/>
</dbReference>
<dbReference type="Pfam" id="PF03929">
    <property type="entry name" value="PepSY_TM"/>
    <property type="match status" value="1"/>
</dbReference>
<dbReference type="SUPFAM" id="SSF63380">
    <property type="entry name" value="Riboflavin synthase domain-like"/>
    <property type="match status" value="1"/>
</dbReference>
<dbReference type="STRING" id="1382798.PK35_16535"/>
<evidence type="ECO:0000259" key="4">
    <source>
        <dbReference type="PROSITE" id="PS50902"/>
    </source>
</evidence>
<dbReference type="InterPro" id="IPR005625">
    <property type="entry name" value="PepSY-ass_TM"/>
</dbReference>
<dbReference type="InterPro" id="IPR008254">
    <property type="entry name" value="Flavodoxin/NO_synth"/>
</dbReference>
<name>A0A0D7VZQ1_9FLAO</name>